<dbReference type="GO" id="GO:0016192">
    <property type="term" value="P:vesicle-mediated transport"/>
    <property type="evidence" value="ECO:0007669"/>
    <property type="project" value="InterPro"/>
</dbReference>
<dbReference type="Proteomes" id="UP001209540">
    <property type="component" value="Unassembled WGS sequence"/>
</dbReference>
<evidence type="ECO:0000256" key="1">
    <source>
        <dbReference type="SAM" id="MobiDB-lite"/>
    </source>
</evidence>
<organism evidence="3 4">
    <name type="scientific">Phascolomyces articulosus</name>
    <dbReference type="NCBI Taxonomy" id="60185"/>
    <lineage>
        <taxon>Eukaryota</taxon>
        <taxon>Fungi</taxon>
        <taxon>Fungi incertae sedis</taxon>
        <taxon>Mucoromycota</taxon>
        <taxon>Mucoromycotina</taxon>
        <taxon>Mucoromycetes</taxon>
        <taxon>Mucorales</taxon>
        <taxon>Lichtheimiaceae</taxon>
        <taxon>Phascolomyces</taxon>
    </lineage>
</organism>
<reference evidence="3" key="2">
    <citation type="submission" date="2023-02" db="EMBL/GenBank/DDBJ databases">
        <authorList>
            <consortium name="DOE Joint Genome Institute"/>
            <person name="Mondo S.J."/>
            <person name="Chang Y."/>
            <person name="Wang Y."/>
            <person name="Ahrendt S."/>
            <person name="Andreopoulos W."/>
            <person name="Barry K."/>
            <person name="Beard J."/>
            <person name="Benny G.L."/>
            <person name="Blankenship S."/>
            <person name="Bonito G."/>
            <person name="Cuomo C."/>
            <person name="Desiro A."/>
            <person name="Gervers K.A."/>
            <person name="Hundley H."/>
            <person name="Kuo A."/>
            <person name="LaButti K."/>
            <person name="Lang B.F."/>
            <person name="Lipzen A."/>
            <person name="O'Donnell K."/>
            <person name="Pangilinan J."/>
            <person name="Reynolds N."/>
            <person name="Sandor L."/>
            <person name="Smith M.W."/>
            <person name="Tsang A."/>
            <person name="Grigoriev I.V."/>
            <person name="Stajich J.E."/>
            <person name="Spatafora J.W."/>
        </authorList>
    </citation>
    <scope>NUCLEOTIDE SEQUENCE</scope>
    <source>
        <strain evidence="3">RSA 2281</strain>
    </source>
</reference>
<gene>
    <name evidence="3" type="ORF">BDA99DRAFT_1541</name>
</gene>
<name>A0AAD5PJK3_9FUNG</name>
<proteinExistence type="predicted"/>
<evidence type="ECO:0000313" key="3">
    <source>
        <dbReference type="EMBL" id="KAI9278251.1"/>
    </source>
</evidence>
<feature type="domain" description="FUZ/MON1/HPS1 first Longin" evidence="2">
    <location>
        <begin position="3"/>
        <end position="100"/>
    </location>
</feature>
<dbReference type="InterPro" id="IPR043972">
    <property type="entry name" value="FUZ/MON1/HPS1_longin_1"/>
</dbReference>
<dbReference type="Pfam" id="PF19036">
    <property type="entry name" value="Fuz_longin_1"/>
    <property type="match status" value="1"/>
</dbReference>
<dbReference type="AlphaFoldDB" id="A0AAD5PJK3"/>
<comment type="caution">
    <text evidence="3">The sequence shown here is derived from an EMBL/GenBank/DDBJ whole genome shotgun (WGS) entry which is preliminary data.</text>
</comment>
<evidence type="ECO:0000313" key="4">
    <source>
        <dbReference type="Proteomes" id="UP001209540"/>
    </source>
</evidence>
<sequence length="323" mass="37504">MITLLILNNSGDVIYQSTTPKHQASEGSKIRYLPLLLTKDLFKANFHDRIQYLHTRNKTITFLEKHGLLYIAWSKRGSIPVNLVYQHLFIIDRLLRFHFGPQWHTRVENISATRGSRYYHYRRQHQHHHQHISLAQVSLCISKVTLISTEKPLYCPDMLCSVEQLELHDDLRTRLSQTLRQCCDMAFSTCVSNNNHTTPTASRFTSFFATPPRNVTMANGHDHAHRRRTSSFHDGTSGGRRRGGVGTLMWSDVFLFAKNKIVVRCVKSEMDELMEEDLPQEVLFYLCHMAAEYADQCTVREDLTEKRHVLNAPTRSQNILEPR</sequence>
<reference evidence="3" key="1">
    <citation type="journal article" date="2022" name="IScience">
        <title>Evolution of zygomycete secretomes and the origins of terrestrial fungal ecologies.</title>
        <authorList>
            <person name="Chang Y."/>
            <person name="Wang Y."/>
            <person name="Mondo S."/>
            <person name="Ahrendt S."/>
            <person name="Andreopoulos W."/>
            <person name="Barry K."/>
            <person name="Beard J."/>
            <person name="Benny G.L."/>
            <person name="Blankenship S."/>
            <person name="Bonito G."/>
            <person name="Cuomo C."/>
            <person name="Desiro A."/>
            <person name="Gervers K.A."/>
            <person name="Hundley H."/>
            <person name="Kuo A."/>
            <person name="LaButti K."/>
            <person name="Lang B.F."/>
            <person name="Lipzen A."/>
            <person name="O'Donnell K."/>
            <person name="Pangilinan J."/>
            <person name="Reynolds N."/>
            <person name="Sandor L."/>
            <person name="Smith M.E."/>
            <person name="Tsang A."/>
            <person name="Grigoriev I.V."/>
            <person name="Stajich J.E."/>
            <person name="Spatafora J.W."/>
        </authorList>
    </citation>
    <scope>NUCLEOTIDE SEQUENCE</scope>
    <source>
        <strain evidence="3">RSA 2281</strain>
    </source>
</reference>
<keyword evidence="4" id="KW-1185">Reference proteome</keyword>
<dbReference type="EMBL" id="JAIXMP010000001">
    <property type="protein sequence ID" value="KAI9278251.1"/>
    <property type="molecule type" value="Genomic_DNA"/>
</dbReference>
<accession>A0AAD5PJK3</accession>
<protein>
    <recommendedName>
        <fullName evidence="2">FUZ/MON1/HPS1 first Longin domain-containing protein</fullName>
    </recommendedName>
</protein>
<evidence type="ECO:0000259" key="2">
    <source>
        <dbReference type="Pfam" id="PF19036"/>
    </source>
</evidence>
<feature type="region of interest" description="Disordered" evidence="1">
    <location>
        <begin position="218"/>
        <end position="239"/>
    </location>
</feature>